<keyword evidence="2 4" id="KW-0732">Signal</keyword>
<keyword evidence="7" id="KW-1185">Reference proteome</keyword>
<dbReference type="InterPro" id="IPR013974">
    <property type="entry name" value="SAF"/>
</dbReference>
<accession>A0ABV1SD00</accession>
<sequence length="143" mass="15024">MRSLLPFLAVLAAVTATGLQAEVVVATRTLRAQTVLAPEDLGIADMDVPGAIVDPIDAVGLETRVAIYAGRPIRPEHLSAPAIIERNQTVSLAYNRGSLTIITEGRALERAAIGDSIRVMNVSSRTTVSATISADGTAYVNKD</sequence>
<comment type="function">
    <text evidence="4">Involved in the assembly process of the P-ring formation. It may associate with FlgF on the rod constituting a structure essential for the P-ring assembly or may act as a modulator protein for the P-ring assembly.</text>
</comment>
<evidence type="ECO:0000259" key="5">
    <source>
        <dbReference type="SMART" id="SM00858"/>
    </source>
</evidence>
<comment type="subcellular location">
    <subcellularLocation>
        <location evidence="1 4">Periplasm</location>
    </subcellularLocation>
</comment>
<keyword evidence="3 4" id="KW-0574">Periplasm</keyword>
<evidence type="ECO:0000256" key="4">
    <source>
        <dbReference type="RuleBase" id="RU362063"/>
    </source>
</evidence>
<comment type="caution">
    <text evidence="6">The sequence shown here is derived from an EMBL/GenBank/DDBJ whole genome shotgun (WGS) entry which is preliminary data.</text>
</comment>
<keyword evidence="6" id="KW-0966">Cell projection</keyword>
<reference evidence="6 7" key="1">
    <citation type="submission" date="2024-06" db="EMBL/GenBank/DDBJ databases">
        <title>Thioclava kandeliae sp. nov. from a rhizosphere soil sample of Kandelia candel in a mangrove.</title>
        <authorList>
            <person name="Mu T."/>
        </authorList>
    </citation>
    <scope>NUCLEOTIDE SEQUENCE [LARGE SCALE GENOMIC DNA]</scope>
    <source>
        <strain evidence="6 7">CPCC 100088</strain>
    </source>
</reference>
<evidence type="ECO:0000256" key="3">
    <source>
        <dbReference type="ARBA" id="ARBA00022764"/>
    </source>
</evidence>
<organism evidence="6 7">
    <name type="scientific">Thioclava kandeliae</name>
    <dbReference type="NCBI Taxonomy" id="3070818"/>
    <lineage>
        <taxon>Bacteria</taxon>
        <taxon>Pseudomonadati</taxon>
        <taxon>Pseudomonadota</taxon>
        <taxon>Alphaproteobacteria</taxon>
        <taxon>Rhodobacterales</taxon>
        <taxon>Paracoccaceae</taxon>
        <taxon>Thioclava</taxon>
    </lineage>
</organism>
<evidence type="ECO:0000313" key="7">
    <source>
        <dbReference type="Proteomes" id="UP001438953"/>
    </source>
</evidence>
<dbReference type="SMART" id="SM00858">
    <property type="entry name" value="SAF"/>
    <property type="match status" value="1"/>
</dbReference>
<dbReference type="RefSeq" id="WP_339113591.1">
    <property type="nucleotide sequence ID" value="NZ_JAYWLC010000002.1"/>
</dbReference>
<keyword evidence="4" id="KW-1005">Bacterial flagellum biogenesis</keyword>
<gene>
    <name evidence="6" type="primary">flgA</name>
    <name evidence="6" type="ORF">VSX56_03335</name>
</gene>
<dbReference type="InterPro" id="IPR039246">
    <property type="entry name" value="Flagellar_FlgA"/>
</dbReference>
<proteinExistence type="inferred from homology"/>
<dbReference type="Proteomes" id="UP001438953">
    <property type="component" value="Unassembled WGS sequence"/>
</dbReference>
<name>A0ABV1SD00_9RHOB</name>
<evidence type="ECO:0000313" key="6">
    <source>
        <dbReference type="EMBL" id="MER5170798.1"/>
    </source>
</evidence>
<evidence type="ECO:0000256" key="2">
    <source>
        <dbReference type="ARBA" id="ARBA00022729"/>
    </source>
</evidence>
<feature type="chain" id="PRO_5045010080" description="Flagella basal body P-ring formation protein FlgA" evidence="4">
    <location>
        <begin position="22"/>
        <end position="143"/>
    </location>
</feature>
<protein>
    <recommendedName>
        <fullName evidence="4">Flagella basal body P-ring formation protein FlgA</fullName>
    </recommendedName>
</protein>
<dbReference type="PANTHER" id="PTHR36307">
    <property type="entry name" value="FLAGELLA BASAL BODY P-RING FORMATION PROTEIN FLGA"/>
    <property type="match status" value="1"/>
</dbReference>
<dbReference type="Gene3D" id="3.90.1210.10">
    <property type="entry name" value="Antifreeze-like/N-acetylneuraminic acid synthase C-terminal domain"/>
    <property type="match status" value="1"/>
</dbReference>
<evidence type="ECO:0000256" key="1">
    <source>
        <dbReference type="ARBA" id="ARBA00004418"/>
    </source>
</evidence>
<keyword evidence="6" id="KW-0969">Cilium</keyword>
<feature type="signal peptide" evidence="4">
    <location>
        <begin position="1"/>
        <end position="21"/>
    </location>
</feature>
<dbReference type="CDD" id="cd11614">
    <property type="entry name" value="SAF_CpaB_FlgA_like"/>
    <property type="match status" value="1"/>
</dbReference>
<dbReference type="PANTHER" id="PTHR36307:SF1">
    <property type="entry name" value="FLAGELLA BASAL BODY P-RING FORMATION PROTEIN FLGA"/>
    <property type="match status" value="1"/>
</dbReference>
<dbReference type="Gene3D" id="2.30.30.760">
    <property type="match status" value="1"/>
</dbReference>
<dbReference type="EMBL" id="JAYWLC010000002">
    <property type="protein sequence ID" value="MER5170798.1"/>
    <property type="molecule type" value="Genomic_DNA"/>
</dbReference>
<dbReference type="NCBIfam" id="TIGR03170">
    <property type="entry name" value="flgA_cterm"/>
    <property type="match status" value="1"/>
</dbReference>
<dbReference type="Pfam" id="PF13144">
    <property type="entry name" value="ChapFlgA"/>
    <property type="match status" value="1"/>
</dbReference>
<keyword evidence="6" id="KW-0282">Flagellum</keyword>
<comment type="similarity">
    <text evidence="4">Belongs to the FlgA family.</text>
</comment>
<feature type="domain" description="SAF" evidence="5">
    <location>
        <begin position="21"/>
        <end position="79"/>
    </location>
</feature>
<dbReference type="InterPro" id="IPR017585">
    <property type="entry name" value="SAF_FlgA"/>
</dbReference>